<dbReference type="SUPFAM" id="SSF109998">
    <property type="entry name" value="Triger factor/SurA peptide-binding domain-like"/>
    <property type="match status" value="1"/>
</dbReference>
<name>A0ABV9KTP2_9BACT</name>
<organism evidence="2 3">
    <name type="scientific">Dysgonomonas termitidis</name>
    <dbReference type="NCBI Taxonomy" id="1516126"/>
    <lineage>
        <taxon>Bacteria</taxon>
        <taxon>Pseudomonadati</taxon>
        <taxon>Bacteroidota</taxon>
        <taxon>Bacteroidia</taxon>
        <taxon>Bacteroidales</taxon>
        <taxon>Dysgonomonadaceae</taxon>
        <taxon>Dysgonomonas</taxon>
    </lineage>
</organism>
<dbReference type="Gene3D" id="6.10.140.970">
    <property type="match status" value="1"/>
</dbReference>
<keyword evidence="1" id="KW-0732">Signal</keyword>
<gene>
    <name evidence="2" type="ORF">ACFO6W_06905</name>
</gene>
<dbReference type="RefSeq" id="WP_379994667.1">
    <property type="nucleotide sequence ID" value="NZ_JBHSGN010000054.1"/>
</dbReference>
<reference evidence="3" key="1">
    <citation type="journal article" date="2019" name="Int. J. Syst. Evol. Microbiol.">
        <title>The Global Catalogue of Microorganisms (GCM) 10K type strain sequencing project: providing services to taxonomists for standard genome sequencing and annotation.</title>
        <authorList>
            <consortium name="The Broad Institute Genomics Platform"/>
            <consortium name="The Broad Institute Genome Sequencing Center for Infectious Disease"/>
            <person name="Wu L."/>
            <person name="Ma J."/>
        </authorList>
    </citation>
    <scope>NUCLEOTIDE SEQUENCE [LARGE SCALE GENOMIC DNA]</scope>
    <source>
        <strain evidence="3">CCUG 66188</strain>
    </source>
</reference>
<evidence type="ECO:0000256" key="1">
    <source>
        <dbReference type="SAM" id="SignalP"/>
    </source>
</evidence>
<dbReference type="GO" id="GO:0016853">
    <property type="term" value="F:isomerase activity"/>
    <property type="evidence" value="ECO:0007669"/>
    <property type="project" value="UniProtKB-KW"/>
</dbReference>
<evidence type="ECO:0000313" key="2">
    <source>
        <dbReference type="EMBL" id="MFC4673414.1"/>
    </source>
</evidence>
<dbReference type="PROSITE" id="PS51257">
    <property type="entry name" value="PROKAR_LIPOPROTEIN"/>
    <property type="match status" value="1"/>
</dbReference>
<accession>A0ABV9KTP2</accession>
<dbReference type="InterPro" id="IPR027304">
    <property type="entry name" value="Trigger_fact/SurA_dom_sf"/>
</dbReference>
<feature type="signal peptide" evidence="1">
    <location>
        <begin position="1"/>
        <end position="19"/>
    </location>
</feature>
<dbReference type="EMBL" id="JBHSGN010000054">
    <property type="protein sequence ID" value="MFC4673414.1"/>
    <property type="molecule type" value="Genomic_DNA"/>
</dbReference>
<evidence type="ECO:0000313" key="3">
    <source>
        <dbReference type="Proteomes" id="UP001596023"/>
    </source>
</evidence>
<feature type="chain" id="PRO_5046674208" evidence="1">
    <location>
        <begin position="20"/>
        <end position="288"/>
    </location>
</feature>
<protein>
    <submittedName>
        <fullName evidence="2">Peptidyl-prolyl cis-trans isomerase</fullName>
    </submittedName>
</protein>
<proteinExistence type="predicted"/>
<comment type="caution">
    <text evidence="2">The sequence shown here is derived from an EMBL/GenBank/DDBJ whole genome shotgun (WGS) entry which is preliminary data.</text>
</comment>
<dbReference type="Proteomes" id="UP001596023">
    <property type="component" value="Unassembled WGS sequence"/>
</dbReference>
<sequence length="288" mass="33487">MKKTLICLYLFFTAFIVFSCSGSGTTDADRALNPIVTVGDKTLYQAELDEMLPMGLSAEDSIAAAKSYIDMWINDQLIYSKALQNIINKKDIDELVENYKKSLITSSYQEQLLKEHFSKSVTENELKTYYEQNKDKFKLEDNIIKGLYLKIPANSKQLANFQKWYRQGNDAAIENIEKNTLQNVVAYEYFYDKWVGLADVLENMPPAVTDEKIFLQRNKNLELRDSSFVYLLNIREYELAGSEAPYDYVKGQLSEMYMEQKKADYLQQVKKDLYDKAVSDEEIKFYNK</sequence>
<keyword evidence="2" id="KW-0413">Isomerase</keyword>
<keyword evidence="3" id="KW-1185">Reference proteome</keyword>